<proteinExistence type="predicted"/>
<evidence type="ECO:0000313" key="1">
    <source>
        <dbReference type="EMBL" id="JAD62630.1"/>
    </source>
</evidence>
<reference evidence="1" key="2">
    <citation type="journal article" date="2015" name="Data Brief">
        <title>Shoot transcriptome of the giant reed, Arundo donax.</title>
        <authorList>
            <person name="Barrero R.A."/>
            <person name="Guerrero F.D."/>
            <person name="Moolhuijzen P."/>
            <person name="Goolsby J.A."/>
            <person name="Tidwell J."/>
            <person name="Bellgard S.E."/>
            <person name="Bellgard M.I."/>
        </authorList>
    </citation>
    <scope>NUCLEOTIDE SEQUENCE</scope>
    <source>
        <tissue evidence="1">Shoot tissue taken approximately 20 cm above the soil surface</tissue>
    </source>
</reference>
<reference evidence="1" key="1">
    <citation type="submission" date="2014-09" db="EMBL/GenBank/DDBJ databases">
        <authorList>
            <person name="Magalhaes I.L.F."/>
            <person name="Oliveira U."/>
            <person name="Santos F.R."/>
            <person name="Vidigal T.H.D.A."/>
            <person name="Brescovit A.D."/>
            <person name="Santos A.J."/>
        </authorList>
    </citation>
    <scope>NUCLEOTIDE SEQUENCE</scope>
    <source>
        <tissue evidence="1">Shoot tissue taken approximately 20 cm above the soil surface</tissue>
    </source>
</reference>
<protein>
    <submittedName>
        <fullName evidence="1">Uncharacterized protein</fullName>
    </submittedName>
</protein>
<sequence>MQQQIHNSIDSTKELFDKKRTCSHFRRLGNKFKTTD</sequence>
<organism evidence="1">
    <name type="scientific">Arundo donax</name>
    <name type="common">Giant reed</name>
    <name type="synonym">Donax arundinaceus</name>
    <dbReference type="NCBI Taxonomy" id="35708"/>
    <lineage>
        <taxon>Eukaryota</taxon>
        <taxon>Viridiplantae</taxon>
        <taxon>Streptophyta</taxon>
        <taxon>Embryophyta</taxon>
        <taxon>Tracheophyta</taxon>
        <taxon>Spermatophyta</taxon>
        <taxon>Magnoliopsida</taxon>
        <taxon>Liliopsida</taxon>
        <taxon>Poales</taxon>
        <taxon>Poaceae</taxon>
        <taxon>PACMAD clade</taxon>
        <taxon>Arundinoideae</taxon>
        <taxon>Arundineae</taxon>
        <taxon>Arundo</taxon>
    </lineage>
</organism>
<accession>A0A0A9BN53</accession>
<dbReference type="AlphaFoldDB" id="A0A0A9BN53"/>
<dbReference type="EMBL" id="GBRH01235265">
    <property type="protein sequence ID" value="JAD62630.1"/>
    <property type="molecule type" value="Transcribed_RNA"/>
</dbReference>
<name>A0A0A9BN53_ARUDO</name>